<keyword evidence="4" id="KW-1185">Reference proteome</keyword>
<dbReference type="Pfam" id="PF00589">
    <property type="entry name" value="Phage_integrase"/>
    <property type="match status" value="1"/>
</dbReference>
<comment type="caution">
    <text evidence="3">The sequence shown here is derived from an EMBL/GenBank/DDBJ whole genome shotgun (WGS) entry which is preliminary data.</text>
</comment>
<dbReference type="GO" id="GO:0003677">
    <property type="term" value="F:DNA binding"/>
    <property type="evidence" value="ECO:0007669"/>
    <property type="project" value="InterPro"/>
</dbReference>
<proteinExistence type="predicted"/>
<organism evidence="3 4">
    <name type="scientific">Funneliformis geosporum</name>
    <dbReference type="NCBI Taxonomy" id="1117311"/>
    <lineage>
        <taxon>Eukaryota</taxon>
        <taxon>Fungi</taxon>
        <taxon>Fungi incertae sedis</taxon>
        <taxon>Mucoromycota</taxon>
        <taxon>Glomeromycotina</taxon>
        <taxon>Glomeromycetes</taxon>
        <taxon>Glomerales</taxon>
        <taxon>Glomeraceae</taxon>
        <taxon>Funneliformis</taxon>
    </lineage>
</organism>
<feature type="domain" description="Tyr recombinase" evidence="2">
    <location>
        <begin position="8"/>
        <end position="81"/>
    </location>
</feature>
<gene>
    <name evidence="3" type="ORF">FWILDA_LOCUS15965</name>
</gene>
<evidence type="ECO:0000259" key="2">
    <source>
        <dbReference type="Pfam" id="PF00589"/>
    </source>
</evidence>
<dbReference type="GO" id="GO:0006310">
    <property type="term" value="P:DNA recombination"/>
    <property type="evidence" value="ECO:0007669"/>
    <property type="project" value="UniProtKB-KW"/>
</dbReference>
<dbReference type="Proteomes" id="UP001153678">
    <property type="component" value="Unassembled WGS sequence"/>
</dbReference>
<dbReference type="OrthoDB" id="2445412at2759"/>
<dbReference type="EMBL" id="CAMKVN010009254">
    <property type="protein sequence ID" value="CAI2193220.1"/>
    <property type="molecule type" value="Genomic_DNA"/>
</dbReference>
<evidence type="ECO:0000313" key="4">
    <source>
        <dbReference type="Proteomes" id="UP001153678"/>
    </source>
</evidence>
<sequence>LNKGICYKTQRMSQNKLGKMLHQIANLTDINLSDDQKIVNHSWRRIAIQMLKDEDIPEDRIMEFSGHRSREGVRTYKSLDEARKIQNIVSLIPLDIEDIEVEEFEYFPGNS</sequence>
<evidence type="ECO:0000313" key="3">
    <source>
        <dbReference type="EMBL" id="CAI2193220.1"/>
    </source>
</evidence>
<dbReference type="InterPro" id="IPR013762">
    <property type="entry name" value="Integrase-like_cat_sf"/>
</dbReference>
<dbReference type="Gene3D" id="1.10.443.10">
    <property type="entry name" value="Intergrase catalytic core"/>
    <property type="match status" value="1"/>
</dbReference>
<dbReference type="SUPFAM" id="SSF56349">
    <property type="entry name" value="DNA breaking-rejoining enzymes"/>
    <property type="match status" value="1"/>
</dbReference>
<name>A0A9W4X0L0_9GLOM</name>
<dbReference type="GO" id="GO:0015074">
    <property type="term" value="P:DNA integration"/>
    <property type="evidence" value="ECO:0007669"/>
    <property type="project" value="InterPro"/>
</dbReference>
<evidence type="ECO:0000256" key="1">
    <source>
        <dbReference type="ARBA" id="ARBA00023172"/>
    </source>
</evidence>
<keyword evidence="1" id="KW-0233">DNA recombination</keyword>
<accession>A0A9W4X0L0</accession>
<dbReference type="InterPro" id="IPR002104">
    <property type="entry name" value="Integrase_catalytic"/>
</dbReference>
<protein>
    <submittedName>
        <fullName evidence="3">19306_t:CDS:1</fullName>
    </submittedName>
</protein>
<dbReference type="AlphaFoldDB" id="A0A9W4X0L0"/>
<reference evidence="3" key="1">
    <citation type="submission" date="2022-08" db="EMBL/GenBank/DDBJ databases">
        <authorList>
            <person name="Kallberg Y."/>
            <person name="Tangrot J."/>
            <person name="Rosling A."/>
        </authorList>
    </citation>
    <scope>NUCLEOTIDE SEQUENCE</scope>
    <source>
        <strain evidence="3">Wild A</strain>
    </source>
</reference>
<dbReference type="InterPro" id="IPR011010">
    <property type="entry name" value="DNA_brk_join_enz"/>
</dbReference>
<feature type="non-terminal residue" evidence="3">
    <location>
        <position position="1"/>
    </location>
</feature>